<dbReference type="PANTHER" id="PTHR40074">
    <property type="entry name" value="O-ACETYLTRANSFERASE WECH"/>
    <property type="match status" value="1"/>
</dbReference>
<sequence length="339" mass="39707">MSSKREPVFYLDLLRVLAAIAVIVIHVMGPYRDLYGQIPMSDWLTAVTFNSFSRWCVPIFIMITGMLFLSDKRPFDLDYFLKRRVMKVLVPFLFWAVFYSFLTGLTPTFDYEWTKAFETLRTLPYESTWYHLGFYYYFIPLYFVIPFLRLAVHTTSDDLIKFMAGIWLWLTFSFLIKIQTFWHINTLLYGGYLIWGYCLAKYDTRRYQSWIILGGVIGLALTLGGTLWLSTDKGMYSSGRFNSYKTINTVLVATMIFCMAKHYGDKIQGKSKQIVSILSRYSLGIYLVHPLILWPVRAYDLYPASAIIMIPFWTILALLGSTILVWLLSRNRLTHWMVP</sequence>
<name>A0A081NMI2_9GAMM</name>
<dbReference type="GO" id="GO:0016413">
    <property type="term" value="F:O-acetyltransferase activity"/>
    <property type="evidence" value="ECO:0007669"/>
    <property type="project" value="TreeGrafter"/>
</dbReference>
<dbReference type="Pfam" id="PF01757">
    <property type="entry name" value="Acyl_transf_3"/>
    <property type="match status" value="1"/>
</dbReference>
<protein>
    <recommendedName>
        <fullName evidence="8">Acyltransferase 3 domain-containing protein</fullName>
    </recommendedName>
</protein>
<evidence type="ECO:0000256" key="2">
    <source>
        <dbReference type="ARBA" id="ARBA00007400"/>
    </source>
</evidence>
<evidence type="ECO:0000256" key="5">
    <source>
        <dbReference type="ARBA" id="ARBA00022989"/>
    </source>
</evidence>
<dbReference type="GO" id="GO:0005886">
    <property type="term" value="C:plasma membrane"/>
    <property type="evidence" value="ECO:0007669"/>
    <property type="project" value="UniProtKB-SubCell"/>
</dbReference>
<gene>
    <name evidence="9" type="ORF">GZ78_07135</name>
</gene>
<keyword evidence="3" id="KW-1003">Cell membrane</keyword>
<feature type="transmembrane region" description="Helical" evidence="7">
    <location>
        <begin position="182"/>
        <end position="200"/>
    </location>
</feature>
<dbReference type="STRING" id="1137799.GZ78_07135"/>
<comment type="caution">
    <text evidence="9">The sequence shown here is derived from an EMBL/GenBank/DDBJ whole genome shotgun (WGS) entry which is preliminary data.</text>
</comment>
<feature type="transmembrane region" description="Helical" evidence="7">
    <location>
        <begin position="52"/>
        <end position="69"/>
    </location>
</feature>
<feature type="domain" description="Acyltransferase 3" evidence="8">
    <location>
        <begin position="10"/>
        <end position="329"/>
    </location>
</feature>
<dbReference type="GO" id="GO:0009246">
    <property type="term" value="P:enterobacterial common antigen biosynthetic process"/>
    <property type="evidence" value="ECO:0007669"/>
    <property type="project" value="TreeGrafter"/>
</dbReference>
<dbReference type="AlphaFoldDB" id="A0A081NMI2"/>
<keyword evidence="6 7" id="KW-0472">Membrane</keyword>
<dbReference type="eggNOG" id="COG3274">
    <property type="taxonomic scope" value="Bacteria"/>
</dbReference>
<dbReference type="InterPro" id="IPR002656">
    <property type="entry name" value="Acyl_transf_3_dom"/>
</dbReference>
<evidence type="ECO:0000259" key="8">
    <source>
        <dbReference type="Pfam" id="PF01757"/>
    </source>
</evidence>
<dbReference type="PANTHER" id="PTHR40074:SF2">
    <property type="entry name" value="O-ACETYLTRANSFERASE WECH"/>
    <property type="match status" value="1"/>
</dbReference>
<feature type="transmembrane region" description="Helical" evidence="7">
    <location>
        <begin position="281"/>
        <end position="299"/>
    </location>
</feature>
<evidence type="ECO:0000256" key="4">
    <source>
        <dbReference type="ARBA" id="ARBA00022692"/>
    </source>
</evidence>
<evidence type="ECO:0000313" key="10">
    <source>
        <dbReference type="Proteomes" id="UP000028073"/>
    </source>
</evidence>
<keyword evidence="10" id="KW-1185">Reference proteome</keyword>
<feature type="transmembrane region" description="Helical" evidence="7">
    <location>
        <begin position="12"/>
        <end position="32"/>
    </location>
</feature>
<evidence type="ECO:0000256" key="1">
    <source>
        <dbReference type="ARBA" id="ARBA00004651"/>
    </source>
</evidence>
<proteinExistence type="inferred from homology"/>
<evidence type="ECO:0000256" key="7">
    <source>
        <dbReference type="SAM" id="Phobius"/>
    </source>
</evidence>
<feature type="transmembrane region" description="Helical" evidence="7">
    <location>
        <begin position="241"/>
        <end position="260"/>
    </location>
</feature>
<comment type="similarity">
    <text evidence="2">Belongs to the acyltransferase 3 family.</text>
</comment>
<dbReference type="Proteomes" id="UP000028073">
    <property type="component" value="Unassembled WGS sequence"/>
</dbReference>
<feature type="transmembrane region" description="Helical" evidence="7">
    <location>
        <begin position="159"/>
        <end position="176"/>
    </location>
</feature>
<keyword evidence="4 7" id="KW-0812">Transmembrane</keyword>
<keyword evidence="5 7" id="KW-1133">Transmembrane helix</keyword>
<dbReference type="OrthoDB" id="1072135at2"/>
<organism evidence="9 10">
    <name type="scientific">Endozoicomonas numazuensis</name>
    <dbReference type="NCBI Taxonomy" id="1137799"/>
    <lineage>
        <taxon>Bacteria</taxon>
        <taxon>Pseudomonadati</taxon>
        <taxon>Pseudomonadota</taxon>
        <taxon>Gammaproteobacteria</taxon>
        <taxon>Oceanospirillales</taxon>
        <taxon>Endozoicomonadaceae</taxon>
        <taxon>Endozoicomonas</taxon>
    </lineage>
</organism>
<dbReference type="RefSeq" id="WP_034833613.1">
    <property type="nucleotide sequence ID" value="NZ_JOKH01000001.1"/>
</dbReference>
<dbReference type="EMBL" id="JOKH01000001">
    <property type="protein sequence ID" value="KEQ19655.1"/>
    <property type="molecule type" value="Genomic_DNA"/>
</dbReference>
<feature type="transmembrane region" description="Helical" evidence="7">
    <location>
        <begin position="305"/>
        <end position="328"/>
    </location>
</feature>
<accession>A0A081NMI2</accession>
<evidence type="ECO:0000256" key="3">
    <source>
        <dbReference type="ARBA" id="ARBA00022475"/>
    </source>
</evidence>
<evidence type="ECO:0000256" key="6">
    <source>
        <dbReference type="ARBA" id="ARBA00023136"/>
    </source>
</evidence>
<evidence type="ECO:0000313" key="9">
    <source>
        <dbReference type="EMBL" id="KEQ19655.1"/>
    </source>
</evidence>
<feature type="transmembrane region" description="Helical" evidence="7">
    <location>
        <begin position="129"/>
        <end position="152"/>
    </location>
</feature>
<feature type="transmembrane region" description="Helical" evidence="7">
    <location>
        <begin position="89"/>
        <end position="109"/>
    </location>
</feature>
<feature type="transmembrane region" description="Helical" evidence="7">
    <location>
        <begin position="207"/>
        <end position="229"/>
    </location>
</feature>
<comment type="subcellular location">
    <subcellularLocation>
        <location evidence="1">Cell membrane</location>
        <topology evidence="1">Multi-pass membrane protein</topology>
    </subcellularLocation>
</comment>
<reference evidence="9 10" key="1">
    <citation type="submission" date="2014-06" db="EMBL/GenBank/DDBJ databases">
        <title>Whole Genome Sequences of Three Symbiotic Endozoicomonas Bacteria.</title>
        <authorList>
            <person name="Neave M.J."/>
            <person name="Apprill A."/>
            <person name="Voolstra C.R."/>
        </authorList>
    </citation>
    <scope>NUCLEOTIDE SEQUENCE [LARGE SCALE GENOMIC DNA]</scope>
    <source>
        <strain evidence="9 10">DSM 25634</strain>
    </source>
</reference>